<feature type="domain" description="BMC" evidence="7">
    <location>
        <begin position="4"/>
        <end position="90"/>
    </location>
</feature>
<comment type="function">
    <text evidence="6">One of the shell proteins of the carboxysome, a polyhedral inclusion where RuBisCO (ribulose bisphosphate carboxylase, rbcL-rbcS) is sequestered. Assembles into hexamers which make sheets that form the facets of the polyhedral carboxysome. The hexamer central pore probably regulates metabolite flux.</text>
</comment>
<dbReference type="SMART" id="SM00877">
    <property type="entry name" value="BMC"/>
    <property type="match status" value="1"/>
</dbReference>
<evidence type="ECO:0000256" key="1">
    <source>
        <dbReference type="ARBA" id="ARBA00022531"/>
    </source>
</evidence>
<keyword evidence="1 6" id="KW-0602">Photosynthesis</keyword>
<organism evidence="8 9">
    <name type="scientific">Fischerella thermalis CCMEE 5268</name>
    <dbReference type="NCBI Taxonomy" id="2019662"/>
    <lineage>
        <taxon>Bacteria</taxon>
        <taxon>Bacillati</taxon>
        <taxon>Cyanobacteriota</taxon>
        <taxon>Cyanophyceae</taxon>
        <taxon>Nostocales</taxon>
        <taxon>Hapalosiphonaceae</taxon>
        <taxon>Fischerella</taxon>
    </lineage>
</organism>
<evidence type="ECO:0000256" key="6">
    <source>
        <dbReference type="HAMAP-Rule" id="MF_00854"/>
    </source>
</evidence>
<accession>A0A2N6KEY1</accession>
<reference evidence="8 9" key="1">
    <citation type="submission" date="2017-07" db="EMBL/GenBank/DDBJ databases">
        <title>Genomes of Fischerella (Mastigocladus) sp. strains.</title>
        <authorList>
            <person name="Miller S.R."/>
        </authorList>
    </citation>
    <scope>NUCLEOTIDE SEQUENCE [LARGE SCALE GENOMIC DNA]</scope>
    <source>
        <strain evidence="8 9">CCMEE 5268</strain>
    </source>
</reference>
<dbReference type="PROSITE" id="PS51930">
    <property type="entry name" value="BMC_2"/>
    <property type="match status" value="1"/>
</dbReference>
<dbReference type="Proteomes" id="UP000235025">
    <property type="component" value="Unassembled WGS sequence"/>
</dbReference>
<dbReference type="AlphaFoldDB" id="A0A2N6KEY1"/>
<dbReference type="GO" id="GO:0015977">
    <property type="term" value="P:carbon fixation"/>
    <property type="evidence" value="ECO:0007669"/>
    <property type="project" value="UniProtKB-UniRule"/>
</dbReference>
<comment type="domain">
    <text evidence="6">The tight homohexamer forms a small pore which is positively charged.</text>
</comment>
<evidence type="ECO:0000256" key="3">
    <source>
        <dbReference type="ARBA" id="ARBA00023587"/>
    </source>
</evidence>
<protein>
    <recommendedName>
        <fullName evidence="6">Carboxysome shell protein CcmK</fullName>
    </recommendedName>
    <alternativeName>
        <fullName evidence="6">Carbon dioxide-concentrating mechanism protein CcmK</fullName>
    </alternativeName>
</protein>
<comment type="subunit">
    <text evidence="6">Homohexamer. Interacts with CcmN and CcmO in the carboxysome.</text>
</comment>
<dbReference type="CDD" id="cd07057">
    <property type="entry name" value="BMC_CcmK"/>
    <property type="match status" value="1"/>
</dbReference>
<sequence length="113" mass="12070">MTFALGMIEVYGVPAALEAGDAMCKAARVTLVGYENTDLGRITVLIRGNVGEVNAAVAAGLEAVSRVNGGQVLSYHIIPRPHENLEYALPIIHRSTNVEHFRADICFPPPLSA</sequence>
<keyword evidence="4 6" id="KW-1282">Carboxysome</keyword>
<name>A0A2N6KEY1_9CYAN</name>
<dbReference type="PANTHER" id="PTHR33941">
    <property type="entry name" value="PROPANEDIOL UTILIZATION PROTEIN PDUA"/>
    <property type="match status" value="1"/>
</dbReference>
<dbReference type="InterPro" id="IPR046380">
    <property type="entry name" value="CcmK"/>
</dbReference>
<comment type="similarity">
    <text evidence="6">Belongs to the bacterial microcompartments protein family. CcmK subfamily.</text>
</comment>
<dbReference type="Pfam" id="PF00936">
    <property type="entry name" value="BMC"/>
    <property type="match status" value="1"/>
</dbReference>
<evidence type="ECO:0000313" key="8">
    <source>
        <dbReference type="EMBL" id="PLZ97628.1"/>
    </source>
</evidence>
<comment type="caution">
    <text evidence="8">The sequence shown here is derived from an EMBL/GenBank/DDBJ whole genome shotgun (WGS) entry which is preliminary data.</text>
</comment>
<dbReference type="InterPro" id="IPR050575">
    <property type="entry name" value="BMC_shell"/>
</dbReference>
<dbReference type="InterPro" id="IPR037233">
    <property type="entry name" value="CcmK-like_sf"/>
</dbReference>
<dbReference type="HAMAP" id="MF_00854">
    <property type="entry name" value="CcmK"/>
    <property type="match status" value="1"/>
</dbReference>
<evidence type="ECO:0000256" key="4">
    <source>
        <dbReference type="ARBA" id="ARBA00023669"/>
    </source>
</evidence>
<evidence type="ECO:0000259" key="7">
    <source>
        <dbReference type="PROSITE" id="PS51930"/>
    </source>
</evidence>
<gene>
    <name evidence="6" type="primary">ccmK</name>
    <name evidence="8" type="ORF">CEN50_14410</name>
</gene>
<proteinExistence type="inferred from homology"/>
<dbReference type="InterPro" id="IPR044872">
    <property type="entry name" value="CcmK/CsoS1_BMC"/>
</dbReference>
<dbReference type="PANTHER" id="PTHR33941:SF13">
    <property type="entry name" value="CARBOXYSOME SHELL PROTEIN CCMK4"/>
    <property type="match status" value="1"/>
</dbReference>
<keyword evidence="5" id="KW-1283">Bacterial microcompartment</keyword>
<dbReference type="SUPFAM" id="SSF143414">
    <property type="entry name" value="CcmK-like"/>
    <property type="match status" value="1"/>
</dbReference>
<comment type="subcellular location">
    <subcellularLocation>
        <location evidence="3 6">Carboxysome</location>
    </subcellularLocation>
</comment>
<dbReference type="GO" id="GO:0015979">
    <property type="term" value="P:photosynthesis"/>
    <property type="evidence" value="ECO:0007669"/>
    <property type="project" value="UniProtKB-KW"/>
</dbReference>
<dbReference type="GO" id="GO:0031470">
    <property type="term" value="C:carboxysome"/>
    <property type="evidence" value="ECO:0007669"/>
    <property type="project" value="UniProtKB-SubCell"/>
</dbReference>
<dbReference type="EMBL" id="NMQA01000164">
    <property type="protein sequence ID" value="PLZ97628.1"/>
    <property type="molecule type" value="Genomic_DNA"/>
</dbReference>
<evidence type="ECO:0000256" key="5">
    <source>
        <dbReference type="ARBA" id="ARBA00024446"/>
    </source>
</evidence>
<dbReference type="RefSeq" id="WP_102173474.1">
    <property type="nucleotide sequence ID" value="NZ_NMQA01000164.1"/>
</dbReference>
<evidence type="ECO:0000313" key="9">
    <source>
        <dbReference type="Proteomes" id="UP000235025"/>
    </source>
</evidence>
<dbReference type="InterPro" id="IPR000249">
    <property type="entry name" value="BMC_dom"/>
</dbReference>
<dbReference type="GO" id="GO:0043886">
    <property type="term" value="F:structural constituent of carboxysome shell"/>
    <property type="evidence" value="ECO:0007669"/>
    <property type="project" value="UniProtKB-UniRule"/>
</dbReference>
<keyword evidence="2 6" id="KW-0120">Carbon dioxide fixation</keyword>
<dbReference type="Gene3D" id="3.30.70.1710">
    <property type="match status" value="1"/>
</dbReference>
<evidence type="ECO:0000256" key="2">
    <source>
        <dbReference type="ARBA" id="ARBA00023300"/>
    </source>
</evidence>